<protein>
    <submittedName>
        <fullName evidence="1">28182_t:CDS:1</fullName>
    </submittedName>
</protein>
<dbReference type="OrthoDB" id="10643227at2759"/>
<evidence type="ECO:0000313" key="2">
    <source>
        <dbReference type="Proteomes" id="UP000789405"/>
    </source>
</evidence>
<proteinExistence type="predicted"/>
<name>A0A9N9KHP1_9GLOM</name>
<sequence>PSERRIIGIYGEKCSSLGIVIQIPIKIRNMIIAVDIKVIDKSEYSLVLDTD</sequence>
<feature type="non-terminal residue" evidence="1">
    <location>
        <position position="1"/>
    </location>
</feature>
<accession>A0A9N9KHP1</accession>
<keyword evidence="2" id="KW-1185">Reference proteome</keyword>
<organism evidence="1 2">
    <name type="scientific">Dentiscutata erythropus</name>
    <dbReference type="NCBI Taxonomy" id="1348616"/>
    <lineage>
        <taxon>Eukaryota</taxon>
        <taxon>Fungi</taxon>
        <taxon>Fungi incertae sedis</taxon>
        <taxon>Mucoromycota</taxon>
        <taxon>Glomeromycotina</taxon>
        <taxon>Glomeromycetes</taxon>
        <taxon>Diversisporales</taxon>
        <taxon>Gigasporaceae</taxon>
        <taxon>Dentiscutata</taxon>
    </lineage>
</organism>
<gene>
    <name evidence="1" type="ORF">DERYTH_LOCUS28213</name>
</gene>
<dbReference type="Proteomes" id="UP000789405">
    <property type="component" value="Unassembled WGS sequence"/>
</dbReference>
<dbReference type="EMBL" id="CAJVPY010069048">
    <property type="protein sequence ID" value="CAG8827057.1"/>
    <property type="molecule type" value="Genomic_DNA"/>
</dbReference>
<evidence type="ECO:0000313" key="1">
    <source>
        <dbReference type="EMBL" id="CAG8827057.1"/>
    </source>
</evidence>
<dbReference type="AlphaFoldDB" id="A0A9N9KHP1"/>
<comment type="caution">
    <text evidence="1">The sequence shown here is derived from an EMBL/GenBank/DDBJ whole genome shotgun (WGS) entry which is preliminary data.</text>
</comment>
<reference evidence="1" key="1">
    <citation type="submission" date="2021-06" db="EMBL/GenBank/DDBJ databases">
        <authorList>
            <person name="Kallberg Y."/>
            <person name="Tangrot J."/>
            <person name="Rosling A."/>
        </authorList>
    </citation>
    <scope>NUCLEOTIDE SEQUENCE</scope>
    <source>
        <strain evidence="1">MA453B</strain>
    </source>
</reference>